<gene>
    <name evidence="14" type="ORF">HG542_03575</name>
</gene>
<dbReference type="EMBL" id="JABBXF010000006">
    <property type="protein sequence ID" value="NVK76734.1"/>
    <property type="molecule type" value="Genomic_DNA"/>
</dbReference>
<sequence length="338" mass="36118">MGRSAGRREQEACRLGLEEVRAAAKRIGSAAYRTPVVTSHVVNDLSGAQVFFKCENLQRVGAFKFRGAYNTVSRLGPEQLRRGVATYSSGNHAQAVALAARLLGSRATIVMPRDAPPEKLDATRRYGAVVVPYDRYRQDRRALVEQVAGDHGFTVIPPFDHLDVIAGQGTVALEFLEDAGALEALVIPVGGGGLISGCAIAAKALDPRITVVGVEPGEGDDTRRSLQAGARVRIAVPHTIADGLATEMPGELTFPIMRRLVDQVLVVSDDEIRSAMALAFEHLKIVVEPSGAAALAVLLAGRLRPLPRRIGVVLTGGNVSFDRFKALISCPARRDHPV</sequence>
<evidence type="ECO:0000313" key="15">
    <source>
        <dbReference type="Proteomes" id="UP000587462"/>
    </source>
</evidence>
<organism evidence="14 15">
    <name type="scientific">Streptomyces morookaense</name>
    <name type="common">Streptoverticillium morookaense</name>
    <dbReference type="NCBI Taxonomy" id="1970"/>
    <lineage>
        <taxon>Bacteria</taxon>
        <taxon>Bacillati</taxon>
        <taxon>Actinomycetota</taxon>
        <taxon>Actinomycetes</taxon>
        <taxon>Kitasatosporales</taxon>
        <taxon>Streptomycetaceae</taxon>
        <taxon>Streptomyces</taxon>
    </lineage>
</organism>
<dbReference type="PANTHER" id="PTHR43050:SF1">
    <property type="entry name" value="SERINE RACEMASE"/>
    <property type="match status" value="1"/>
</dbReference>
<comment type="cofactor">
    <cofactor evidence="4">
        <name>Mn(2+)</name>
        <dbReference type="ChEBI" id="CHEBI:29035"/>
    </cofactor>
</comment>
<dbReference type="AlphaFoldDB" id="A0A7Y7B0U5"/>
<comment type="similarity">
    <text evidence="6">Belongs to the serine/threonine dehydratase family.</text>
</comment>
<dbReference type="EC" id="4.3.1.19" evidence="7"/>
<dbReference type="GO" id="GO:0000287">
    <property type="term" value="F:magnesium ion binding"/>
    <property type="evidence" value="ECO:0007669"/>
    <property type="project" value="TreeGrafter"/>
</dbReference>
<proteinExistence type="inferred from homology"/>
<dbReference type="InterPro" id="IPR036052">
    <property type="entry name" value="TrpB-like_PALP_sf"/>
</dbReference>
<comment type="cofactor">
    <cofactor evidence="5">
        <name>Mg(2+)</name>
        <dbReference type="ChEBI" id="CHEBI:18420"/>
    </cofactor>
</comment>
<evidence type="ECO:0000256" key="7">
    <source>
        <dbReference type="ARBA" id="ARBA00012096"/>
    </source>
</evidence>
<keyword evidence="9" id="KW-0663">Pyridoxal phosphate</keyword>
<dbReference type="GO" id="GO:0030378">
    <property type="term" value="F:serine racemase activity"/>
    <property type="evidence" value="ECO:0007669"/>
    <property type="project" value="TreeGrafter"/>
</dbReference>
<evidence type="ECO:0000256" key="6">
    <source>
        <dbReference type="ARBA" id="ARBA00010869"/>
    </source>
</evidence>
<evidence type="ECO:0000259" key="13">
    <source>
        <dbReference type="Pfam" id="PF00291"/>
    </source>
</evidence>
<dbReference type="SUPFAM" id="SSF53686">
    <property type="entry name" value="Tryptophan synthase beta subunit-like PLP-dependent enzymes"/>
    <property type="match status" value="1"/>
</dbReference>
<dbReference type="GO" id="GO:0018114">
    <property type="term" value="F:threonine racemase activity"/>
    <property type="evidence" value="ECO:0007669"/>
    <property type="project" value="TreeGrafter"/>
</dbReference>
<dbReference type="PROSITE" id="PS00165">
    <property type="entry name" value="DEHYDRATASE_SER_THR"/>
    <property type="match status" value="1"/>
</dbReference>
<dbReference type="GO" id="GO:0003941">
    <property type="term" value="F:L-serine ammonia-lyase activity"/>
    <property type="evidence" value="ECO:0007669"/>
    <property type="project" value="TreeGrafter"/>
</dbReference>
<evidence type="ECO:0000256" key="5">
    <source>
        <dbReference type="ARBA" id="ARBA00001946"/>
    </source>
</evidence>
<evidence type="ECO:0000313" key="14">
    <source>
        <dbReference type="EMBL" id="NVK76734.1"/>
    </source>
</evidence>
<comment type="cofactor">
    <cofactor evidence="2">
        <name>Ca(2+)</name>
        <dbReference type="ChEBI" id="CHEBI:29108"/>
    </cofactor>
</comment>
<keyword evidence="8" id="KW-0460">Magnesium</keyword>
<evidence type="ECO:0000256" key="11">
    <source>
        <dbReference type="ARBA" id="ARBA00025527"/>
    </source>
</evidence>
<dbReference type="PANTHER" id="PTHR43050">
    <property type="entry name" value="SERINE / THREONINE RACEMASE FAMILY MEMBER"/>
    <property type="match status" value="1"/>
</dbReference>
<comment type="caution">
    <text evidence="14">The sequence shown here is derived from an EMBL/GenBank/DDBJ whole genome shotgun (WGS) entry which is preliminary data.</text>
</comment>
<dbReference type="RefSeq" id="WP_171078531.1">
    <property type="nucleotide sequence ID" value="NZ_BNBU01000004.1"/>
</dbReference>
<evidence type="ECO:0000256" key="12">
    <source>
        <dbReference type="ARBA" id="ARBA00031427"/>
    </source>
</evidence>
<dbReference type="GO" id="GO:0070179">
    <property type="term" value="P:D-serine biosynthetic process"/>
    <property type="evidence" value="ECO:0007669"/>
    <property type="project" value="TreeGrafter"/>
</dbReference>
<keyword evidence="10" id="KW-0456">Lyase</keyword>
<comment type="catalytic activity">
    <reaction evidence="1">
        <text>L-threonine = 2-oxobutanoate + NH4(+)</text>
        <dbReference type="Rhea" id="RHEA:22108"/>
        <dbReference type="ChEBI" id="CHEBI:16763"/>
        <dbReference type="ChEBI" id="CHEBI:28938"/>
        <dbReference type="ChEBI" id="CHEBI:57926"/>
        <dbReference type="EC" id="4.3.1.19"/>
    </reaction>
</comment>
<dbReference type="GO" id="GO:0004794">
    <property type="term" value="F:threonine deaminase activity"/>
    <property type="evidence" value="ECO:0007669"/>
    <property type="project" value="UniProtKB-EC"/>
</dbReference>
<keyword evidence="15" id="KW-1185">Reference proteome</keyword>
<dbReference type="CDD" id="cd01562">
    <property type="entry name" value="Thr-dehyd"/>
    <property type="match status" value="1"/>
</dbReference>
<dbReference type="Gene3D" id="3.40.50.1100">
    <property type="match status" value="2"/>
</dbReference>
<dbReference type="InterPro" id="IPR000634">
    <property type="entry name" value="Ser/Thr_deHydtase_PyrdxlP-BS"/>
</dbReference>
<reference evidence="14 15" key="1">
    <citation type="submission" date="2020-04" db="EMBL/GenBank/DDBJ databases">
        <title>Draft Genome Sequence of Streptomyces morookaense DSM 40503, an 8-azaguanine-producing strain.</title>
        <authorList>
            <person name="Qi J."/>
            <person name="Gao J.-M."/>
        </authorList>
    </citation>
    <scope>NUCLEOTIDE SEQUENCE [LARGE SCALE GENOMIC DNA]</scope>
    <source>
        <strain evidence="14 15">DSM 40503</strain>
    </source>
</reference>
<feature type="domain" description="Tryptophan synthase beta chain-like PALP" evidence="13">
    <location>
        <begin position="31"/>
        <end position="316"/>
    </location>
</feature>
<evidence type="ECO:0000256" key="3">
    <source>
        <dbReference type="ARBA" id="ARBA00001933"/>
    </source>
</evidence>
<dbReference type="Pfam" id="PF00291">
    <property type="entry name" value="PALP"/>
    <property type="match status" value="1"/>
</dbReference>
<comment type="function">
    <text evidence="11">Catalyzes the anaerobic formation of alpha-ketobutyrate and ammonia from threonine in a two-step reaction. The first step involved a dehydration of threonine and a production of enamine intermediates (aminocrotonate), which tautomerizes to its imine form (iminobutyrate). Both intermediates are unstable and short-lived. The second step is the nonenzymatic hydrolysis of the enamine/imine intermediates to form 2-ketobutyrate and free ammonia. In the low water environment of the cell, the second step is accelerated by RidA.</text>
</comment>
<name>A0A7Y7B0U5_STRMO</name>
<evidence type="ECO:0000256" key="9">
    <source>
        <dbReference type="ARBA" id="ARBA00022898"/>
    </source>
</evidence>
<comment type="cofactor">
    <cofactor evidence="3">
        <name>pyridoxal 5'-phosphate</name>
        <dbReference type="ChEBI" id="CHEBI:597326"/>
    </cofactor>
</comment>
<evidence type="ECO:0000256" key="4">
    <source>
        <dbReference type="ARBA" id="ARBA00001936"/>
    </source>
</evidence>
<evidence type="ECO:0000256" key="1">
    <source>
        <dbReference type="ARBA" id="ARBA00001274"/>
    </source>
</evidence>
<dbReference type="InterPro" id="IPR001926">
    <property type="entry name" value="TrpB-like_PALP"/>
</dbReference>
<dbReference type="Proteomes" id="UP000587462">
    <property type="component" value="Unassembled WGS sequence"/>
</dbReference>
<accession>A0A7Y7B0U5</accession>
<evidence type="ECO:0000256" key="8">
    <source>
        <dbReference type="ARBA" id="ARBA00022842"/>
    </source>
</evidence>
<dbReference type="GO" id="GO:0030170">
    <property type="term" value="F:pyridoxal phosphate binding"/>
    <property type="evidence" value="ECO:0007669"/>
    <property type="project" value="InterPro"/>
</dbReference>
<dbReference type="FunFam" id="3.40.50.1100:FF:000007">
    <property type="entry name" value="L-threonine dehydratase catabolic TdcB"/>
    <property type="match status" value="1"/>
</dbReference>
<evidence type="ECO:0000256" key="2">
    <source>
        <dbReference type="ARBA" id="ARBA00001913"/>
    </source>
</evidence>
<protein>
    <recommendedName>
        <fullName evidence="7">threonine ammonia-lyase</fullName>
        <ecNumber evidence="7">4.3.1.19</ecNumber>
    </recommendedName>
    <alternativeName>
        <fullName evidence="12">Threonine deaminase</fullName>
    </alternativeName>
</protein>
<evidence type="ECO:0000256" key="10">
    <source>
        <dbReference type="ARBA" id="ARBA00023239"/>
    </source>
</evidence>
<dbReference type="FunFam" id="3.40.50.1100:FF:000005">
    <property type="entry name" value="Threonine dehydratase catabolic"/>
    <property type="match status" value="1"/>
</dbReference>
<dbReference type="GO" id="GO:0005524">
    <property type="term" value="F:ATP binding"/>
    <property type="evidence" value="ECO:0007669"/>
    <property type="project" value="TreeGrafter"/>
</dbReference>